<feature type="active site" description="Proton donor" evidence="8">
    <location>
        <position position="496"/>
    </location>
</feature>
<evidence type="ECO:0000256" key="8">
    <source>
        <dbReference type="PIRSR" id="PIRSR001363-1"/>
    </source>
</evidence>
<comment type="catalytic activity">
    <reaction evidence="6 9">
        <text>glyoxylate + acetyl-CoA + H2O = (S)-malate + CoA + H(+)</text>
        <dbReference type="Rhea" id="RHEA:18181"/>
        <dbReference type="ChEBI" id="CHEBI:15377"/>
        <dbReference type="ChEBI" id="CHEBI:15378"/>
        <dbReference type="ChEBI" id="CHEBI:15589"/>
        <dbReference type="ChEBI" id="CHEBI:36655"/>
        <dbReference type="ChEBI" id="CHEBI:57287"/>
        <dbReference type="ChEBI" id="CHEBI:57288"/>
        <dbReference type="EC" id="2.3.3.9"/>
    </reaction>
</comment>
<comment type="caution">
    <text evidence="14">The sequence shown here is derived from an EMBL/GenBank/DDBJ whole genome shotgun (WGS) entry which is preliminary data.</text>
</comment>
<dbReference type="CDD" id="cd00727">
    <property type="entry name" value="malate_synt_A"/>
    <property type="match status" value="1"/>
</dbReference>
<evidence type="ECO:0000259" key="13">
    <source>
        <dbReference type="Pfam" id="PF20659"/>
    </source>
</evidence>
<dbReference type="InterPro" id="IPR046363">
    <property type="entry name" value="MS_N_TIM-barrel_dom"/>
</dbReference>
<dbReference type="FunFam" id="1.20.1220.12:FF:000001">
    <property type="entry name" value="Malate synthase"/>
    <property type="match status" value="1"/>
</dbReference>
<keyword evidence="3 9" id="KW-0329">Glyoxylate bypass</keyword>
<evidence type="ECO:0000313" key="14">
    <source>
        <dbReference type="EMBL" id="GED09028.1"/>
    </source>
</evidence>
<dbReference type="InterPro" id="IPR011076">
    <property type="entry name" value="Malate_synth_sf"/>
</dbReference>
<dbReference type="EC" id="2.3.3.9" evidence="2 9"/>
<dbReference type="Pfam" id="PF20656">
    <property type="entry name" value="MS_N"/>
    <property type="match status" value="1"/>
</dbReference>
<feature type="compositionally biased region" description="Basic and acidic residues" evidence="10">
    <location>
        <begin position="95"/>
        <end position="106"/>
    </location>
</feature>
<sequence length="584" mass="64703">MTTLTTTTSPPSPSGTPQTGPDGGPRPERPARPAPSGALRVIGTLGERYREILTPEALDFLTLLHDRFVARRHELLMDRQQRRQDVADGIDPDFRAATRPVRDDPSWRVAGSAGAPGLEDRRVEITGPTDPKMTINALNSGAKVWLADAEDASSPTWRNVIEGQLALHDAIRGTLTHTTGSGDHRKEYRLRSTTLTDLPTIVFRPRGWHLIEKHMRYVDRAGVSVSASASLVDFGLYLFHNAHELVARGRGPYFYLPKLEGYREARLWNDVFVLAQEYLGLPQGTIRATVLIETLPAAFEMEEILHELRDHCAGLNAGRWDYLFSVIKAFRTRGDSYVLPDRAQVTMTAPFMRAYTELLVATCHKRGAHAIGGMSAFIPDRRRPDVTERAFEQVRADKRREATDGFDGTWVAHPDLIEVARGEFDAVLGDRPHQVSRLRDDVEVGQHELLDIGSARRAGATVTAAGLRSNVSVGVRYLESWLRGVGAAAIDHLMEDAATAEISRSQVWQWIASGTRTENGVPITRDRVEALLAEIVDDLPRLPGNRIDDAAHVFRAVALAEDFPTFLTIGAYSQFLVGSEIDQP</sequence>
<reference evidence="14 15" key="1">
    <citation type="submission" date="2019-06" db="EMBL/GenBank/DDBJ databases">
        <title>Whole genome shotgun sequence of Cellulosimicrobium cellulans NBRC 15516.</title>
        <authorList>
            <person name="Hosoyama A."/>
            <person name="Uohara A."/>
            <person name="Ohji S."/>
            <person name="Ichikawa N."/>
        </authorList>
    </citation>
    <scope>NUCLEOTIDE SEQUENCE [LARGE SCALE GENOMIC DNA]</scope>
    <source>
        <strain evidence="14 15">NBRC 15516</strain>
    </source>
</reference>
<dbReference type="FunFam" id="3.20.20.360:FF:000001">
    <property type="entry name" value="Malate synthase"/>
    <property type="match status" value="1"/>
</dbReference>
<dbReference type="SUPFAM" id="SSF51645">
    <property type="entry name" value="Malate synthase G"/>
    <property type="match status" value="1"/>
</dbReference>
<dbReference type="InterPro" id="IPR044856">
    <property type="entry name" value="Malate_synth_C_sf"/>
</dbReference>
<evidence type="ECO:0000256" key="1">
    <source>
        <dbReference type="ARBA" id="ARBA00006394"/>
    </source>
</evidence>
<feature type="domain" description="Malate synthase N-terminal" evidence="12">
    <location>
        <begin position="41"/>
        <end position="97"/>
    </location>
</feature>
<evidence type="ECO:0000256" key="9">
    <source>
        <dbReference type="RuleBase" id="RU000555"/>
    </source>
</evidence>
<dbReference type="InterPro" id="IPR048355">
    <property type="entry name" value="MS_C"/>
</dbReference>
<evidence type="ECO:0000256" key="10">
    <source>
        <dbReference type="SAM" id="MobiDB-lite"/>
    </source>
</evidence>
<dbReference type="GO" id="GO:0006097">
    <property type="term" value="P:glyoxylate cycle"/>
    <property type="evidence" value="ECO:0007669"/>
    <property type="project" value="UniProtKB-UniPathway"/>
</dbReference>
<dbReference type="PIRSF" id="PIRSF001363">
    <property type="entry name" value="Malate_synth"/>
    <property type="match status" value="1"/>
</dbReference>
<dbReference type="UniPathway" id="UPA00703">
    <property type="reaction ID" value="UER00720"/>
</dbReference>
<dbReference type="InterPro" id="IPR001465">
    <property type="entry name" value="Malate_synthase_TIM"/>
</dbReference>
<dbReference type="Pfam" id="PF01274">
    <property type="entry name" value="MS_TIM-barrel"/>
    <property type="match status" value="1"/>
</dbReference>
<evidence type="ECO:0000256" key="7">
    <source>
        <dbReference type="ARBA" id="ARBA00068441"/>
    </source>
</evidence>
<feature type="region of interest" description="Disordered" evidence="10">
    <location>
        <begin position="1"/>
        <end position="37"/>
    </location>
</feature>
<gene>
    <name evidence="14" type="primary">aceB_1</name>
    <name evidence="14" type="ORF">CCE02nite_10270</name>
</gene>
<keyword evidence="4 9" id="KW-0816">Tricarboxylic acid cycle</keyword>
<keyword evidence="5 9" id="KW-0808">Transferase</keyword>
<evidence type="ECO:0000256" key="4">
    <source>
        <dbReference type="ARBA" id="ARBA00022532"/>
    </source>
</evidence>
<protein>
    <recommendedName>
        <fullName evidence="7 9">Malate synthase</fullName>
        <ecNumber evidence="2 9">2.3.3.9</ecNumber>
    </recommendedName>
</protein>
<dbReference type="PROSITE" id="PS00510">
    <property type="entry name" value="MALATE_SYNTHASE"/>
    <property type="match status" value="1"/>
</dbReference>
<organism evidence="14 15">
    <name type="scientific">Cellulosimicrobium cellulans</name>
    <name type="common">Arthrobacter luteus</name>
    <dbReference type="NCBI Taxonomy" id="1710"/>
    <lineage>
        <taxon>Bacteria</taxon>
        <taxon>Bacillati</taxon>
        <taxon>Actinomycetota</taxon>
        <taxon>Actinomycetes</taxon>
        <taxon>Micrococcales</taxon>
        <taxon>Promicromonosporaceae</taxon>
        <taxon>Cellulosimicrobium</taxon>
    </lineage>
</organism>
<dbReference type="GO" id="GO:0004474">
    <property type="term" value="F:malate synthase activity"/>
    <property type="evidence" value="ECO:0007669"/>
    <property type="project" value="UniProtKB-EC"/>
</dbReference>
<dbReference type="Proteomes" id="UP000316659">
    <property type="component" value="Unassembled WGS sequence"/>
</dbReference>
<feature type="active site" description="Proton acceptor" evidence="8">
    <location>
        <position position="204"/>
    </location>
</feature>
<dbReference type="Gene3D" id="3.20.20.360">
    <property type="entry name" value="Malate synthase, domain 3"/>
    <property type="match status" value="1"/>
</dbReference>
<feature type="region of interest" description="Disordered" evidence="10">
    <location>
        <begin position="95"/>
        <end position="115"/>
    </location>
</feature>
<evidence type="ECO:0000313" key="15">
    <source>
        <dbReference type="Proteomes" id="UP000316659"/>
    </source>
</evidence>
<dbReference type="NCBIfam" id="TIGR01344">
    <property type="entry name" value="malate_syn_A"/>
    <property type="match status" value="1"/>
</dbReference>
<comment type="pathway">
    <text evidence="9">Carbohydrate metabolism; glyoxylate cycle; (S)-malate from isocitrate: step 2/2.</text>
</comment>
<dbReference type="Gene3D" id="1.20.1220.12">
    <property type="entry name" value="Malate synthase, domain III"/>
    <property type="match status" value="1"/>
</dbReference>
<dbReference type="InterPro" id="IPR048356">
    <property type="entry name" value="MS_N"/>
</dbReference>
<evidence type="ECO:0000256" key="5">
    <source>
        <dbReference type="ARBA" id="ARBA00022679"/>
    </source>
</evidence>
<dbReference type="PANTHER" id="PTHR42902">
    <property type="entry name" value="MALATE SYNTHASE"/>
    <property type="match status" value="1"/>
</dbReference>
<dbReference type="EMBL" id="BJNZ01000005">
    <property type="protein sequence ID" value="GED09028.1"/>
    <property type="molecule type" value="Genomic_DNA"/>
</dbReference>
<dbReference type="Pfam" id="PF20659">
    <property type="entry name" value="MS_C"/>
    <property type="match status" value="1"/>
</dbReference>
<dbReference type="RefSeq" id="WP_141388606.1">
    <property type="nucleotide sequence ID" value="NZ_BJNZ01000005.1"/>
</dbReference>
<evidence type="ECO:0000256" key="3">
    <source>
        <dbReference type="ARBA" id="ARBA00022435"/>
    </source>
</evidence>
<dbReference type="InterPro" id="IPR019830">
    <property type="entry name" value="Malate_synthase_CS"/>
</dbReference>
<feature type="domain" description="Malate synthase TIM barrel" evidence="11">
    <location>
        <begin position="200"/>
        <end position="452"/>
    </location>
</feature>
<evidence type="ECO:0000259" key="12">
    <source>
        <dbReference type="Pfam" id="PF20656"/>
    </source>
</evidence>
<feature type="compositionally biased region" description="Low complexity" evidence="10">
    <location>
        <begin position="1"/>
        <end position="20"/>
    </location>
</feature>
<proteinExistence type="inferred from homology"/>
<comment type="similarity">
    <text evidence="1 9">Belongs to the malate synthase family.</text>
</comment>
<dbReference type="InterPro" id="IPR006252">
    <property type="entry name" value="Malate_synthA"/>
</dbReference>
<feature type="domain" description="Malate synthase C-terminal" evidence="13">
    <location>
        <begin position="462"/>
        <end position="574"/>
    </location>
</feature>
<dbReference type="GO" id="GO:0005737">
    <property type="term" value="C:cytoplasm"/>
    <property type="evidence" value="ECO:0007669"/>
    <property type="project" value="TreeGrafter"/>
</dbReference>
<dbReference type="GO" id="GO:0006099">
    <property type="term" value="P:tricarboxylic acid cycle"/>
    <property type="evidence" value="ECO:0007669"/>
    <property type="project" value="UniProtKB-KW"/>
</dbReference>
<dbReference type="AlphaFoldDB" id="A0A4Y4E0A9"/>
<accession>A0A4Y4E0A9</accession>
<evidence type="ECO:0000256" key="6">
    <source>
        <dbReference type="ARBA" id="ARBA00047918"/>
    </source>
</evidence>
<dbReference type="PANTHER" id="PTHR42902:SF1">
    <property type="entry name" value="MALATE SYNTHASE 1-RELATED"/>
    <property type="match status" value="1"/>
</dbReference>
<name>A0A4Y4E0A9_CELCE</name>
<evidence type="ECO:0000259" key="11">
    <source>
        <dbReference type="Pfam" id="PF01274"/>
    </source>
</evidence>
<evidence type="ECO:0000256" key="2">
    <source>
        <dbReference type="ARBA" id="ARBA00012636"/>
    </source>
</evidence>